<dbReference type="Pfam" id="PF00069">
    <property type="entry name" value="Pkinase"/>
    <property type="match status" value="1"/>
</dbReference>
<dbReference type="Proteomes" id="UP000001058">
    <property type="component" value="Unassembled WGS sequence"/>
</dbReference>
<dbReference type="RefSeq" id="XP_002953896.1">
    <property type="nucleotide sequence ID" value="XM_002953850.1"/>
</dbReference>
<dbReference type="SUPFAM" id="SSF54506">
    <property type="entry name" value="Diaminopimelate epimerase-like"/>
    <property type="match status" value="1"/>
</dbReference>
<evidence type="ECO:0000256" key="4">
    <source>
        <dbReference type="ARBA" id="ARBA00022777"/>
    </source>
</evidence>
<dbReference type="GO" id="GO:0005737">
    <property type="term" value="C:cytoplasm"/>
    <property type="evidence" value="ECO:0007669"/>
    <property type="project" value="TreeGrafter"/>
</dbReference>
<dbReference type="eggNOG" id="KOG0690">
    <property type="taxonomic scope" value="Eukaryota"/>
</dbReference>
<dbReference type="SMART" id="SM00220">
    <property type="entry name" value="S_TKc"/>
    <property type="match status" value="1"/>
</dbReference>
<evidence type="ECO:0000259" key="9">
    <source>
        <dbReference type="PROSITE" id="PS50011"/>
    </source>
</evidence>
<dbReference type="SUPFAM" id="SSF56112">
    <property type="entry name" value="Protein kinase-like (PK-like)"/>
    <property type="match status" value="1"/>
</dbReference>
<feature type="domain" description="Protein kinase" evidence="9">
    <location>
        <begin position="259"/>
        <end position="551"/>
    </location>
</feature>
<gene>
    <name evidence="10" type="ORF">VOLCADRAFT_106162</name>
</gene>
<dbReference type="PROSITE" id="PS00108">
    <property type="entry name" value="PROTEIN_KINASE_ST"/>
    <property type="match status" value="1"/>
</dbReference>
<dbReference type="Pfam" id="PF02567">
    <property type="entry name" value="PhzC-PhzF"/>
    <property type="match status" value="2"/>
</dbReference>
<name>D8U5I3_VOLCA</name>
<dbReference type="InterPro" id="IPR003719">
    <property type="entry name" value="Phenazine_PhzF-like"/>
</dbReference>
<evidence type="ECO:0000256" key="5">
    <source>
        <dbReference type="ARBA" id="ARBA00022840"/>
    </source>
</evidence>
<dbReference type="GO" id="GO:0005524">
    <property type="term" value="F:ATP binding"/>
    <property type="evidence" value="ECO:0007669"/>
    <property type="project" value="UniProtKB-UniRule"/>
</dbReference>
<keyword evidence="4" id="KW-0418">Kinase</keyword>
<feature type="compositionally biased region" description="Pro residues" evidence="8">
    <location>
        <begin position="929"/>
        <end position="941"/>
    </location>
</feature>
<feature type="region of interest" description="Disordered" evidence="8">
    <location>
        <begin position="900"/>
        <end position="984"/>
    </location>
</feature>
<dbReference type="PROSITE" id="PS50011">
    <property type="entry name" value="PROTEIN_KINASE_DOM"/>
    <property type="match status" value="1"/>
</dbReference>
<keyword evidence="3 7" id="KW-0547">Nucleotide-binding</keyword>
<keyword evidence="11" id="KW-1185">Reference proteome</keyword>
<feature type="compositionally biased region" description="Low complexity" evidence="8">
    <location>
        <begin position="766"/>
        <end position="775"/>
    </location>
</feature>
<dbReference type="PROSITE" id="PS00107">
    <property type="entry name" value="PROTEIN_KINASE_ATP"/>
    <property type="match status" value="1"/>
</dbReference>
<feature type="region of interest" description="Disordered" evidence="8">
    <location>
        <begin position="727"/>
        <end position="775"/>
    </location>
</feature>
<feature type="compositionally biased region" description="Low complexity" evidence="8">
    <location>
        <begin position="954"/>
        <end position="970"/>
    </location>
</feature>
<comment type="similarity">
    <text evidence="1">Belongs to the PhzF family.</text>
</comment>
<dbReference type="PANTHER" id="PTHR13774">
    <property type="entry name" value="PHENAZINE BIOSYNTHESIS PROTEIN"/>
    <property type="match status" value="1"/>
</dbReference>
<feature type="region of interest" description="Disordered" evidence="8">
    <location>
        <begin position="814"/>
        <end position="849"/>
    </location>
</feature>
<dbReference type="OrthoDB" id="541276at2759"/>
<dbReference type="GO" id="GO:0016853">
    <property type="term" value="F:isomerase activity"/>
    <property type="evidence" value="ECO:0007669"/>
    <property type="project" value="UniProtKB-KW"/>
</dbReference>
<organism evidence="11">
    <name type="scientific">Volvox carteri f. nagariensis</name>
    <dbReference type="NCBI Taxonomy" id="3068"/>
    <lineage>
        <taxon>Eukaryota</taxon>
        <taxon>Viridiplantae</taxon>
        <taxon>Chlorophyta</taxon>
        <taxon>core chlorophytes</taxon>
        <taxon>Chlorophyceae</taxon>
        <taxon>CS clade</taxon>
        <taxon>Chlamydomonadales</taxon>
        <taxon>Volvocaceae</taxon>
        <taxon>Volvox</taxon>
    </lineage>
</organism>
<reference evidence="10 11" key="1">
    <citation type="journal article" date="2010" name="Science">
        <title>Genomic analysis of organismal complexity in the multicellular green alga Volvox carteri.</title>
        <authorList>
            <person name="Prochnik S.E."/>
            <person name="Umen J."/>
            <person name="Nedelcu A.M."/>
            <person name="Hallmann A."/>
            <person name="Miller S.M."/>
            <person name="Nishii I."/>
            <person name="Ferris P."/>
            <person name="Kuo A."/>
            <person name="Mitros T."/>
            <person name="Fritz-Laylin L.K."/>
            <person name="Hellsten U."/>
            <person name="Chapman J."/>
            <person name="Simakov O."/>
            <person name="Rensing S.A."/>
            <person name="Terry A."/>
            <person name="Pangilinan J."/>
            <person name="Kapitonov V."/>
            <person name="Jurka J."/>
            <person name="Salamov A."/>
            <person name="Shapiro H."/>
            <person name="Schmutz J."/>
            <person name="Grimwood J."/>
            <person name="Lindquist E."/>
            <person name="Lucas S."/>
            <person name="Grigoriev I.V."/>
            <person name="Schmitt R."/>
            <person name="Kirk D."/>
            <person name="Rokhsar D.S."/>
        </authorList>
    </citation>
    <scope>NUCLEOTIDE SEQUENCE [LARGE SCALE GENOMIC DNA]</scope>
    <source>
        <strain evidence="11">f. Nagariensis / Eve</strain>
    </source>
</reference>
<dbReference type="AlphaFoldDB" id="D8U5I3"/>
<protein>
    <recommendedName>
        <fullName evidence="9">Protein kinase domain-containing protein</fullName>
    </recommendedName>
</protein>
<evidence type="ECO:0000256" key="2">
    <source>
        <dbReference type="ARBA" id="ARBA00022679"/>
    </source>
</evidence>
<feature type="region of interest" description="Disordered" evidence="8">
    <location>
        <begin position="632"/>
        <end position="679"/>
    </location>
</feature>
<dbReference type="InterPro" id="IPR011009">
    <property type="entry name" value="Kinase-like_dom_sf"/>
</dbReference>
<dbReference type="InParanoid" id="D8U5I3"/>
<dbReference type="InterPro" id="IPR000719">
    <property type="entry name" value="Prot_kinase_dom"/>
</dbReference>
<dbReference type="PANTHER" id="PTHR13774:SF17">
    <property type="entry name" value="PHENAZINE BIOSYNTHESIS-LIKE DOMAIN-CONTAINING PROTEIN"/>
    <property type="match status" value="1"/>
</dbReference>
<evidence type="ECO:0000256" key="3">
    <source>
        <dbReference type="ARBA" id="ARBA00022741"/>
    </source>
</evidence>
<dbReference type="GO" id="GO:0004672">
    <property type="term" value="F:protein kinase activity"/>
    <property type="evidence" value="ECO:0007669"/>
    <property type="project" value="InterPro"/>
</dbReference>
<feature type="compositionally biased region" description="Polar residues" evidence="8">
    <location>
        <begin position="833"/>
        <end position="842"/>
    </location>
</feature>
<dbReference type="eggNOG" id="KOG3033">
    <property type="taxonomic scope" value="Eukaryota"/>
</dbReference>
<dbReference type="KEGG" id="vcn:VOLCADRAFT_106162"/>
<dbReference type="STRING" id="3068.D8U5I3"/>
<evidence type="ECO:0000256" key="6">
    <source>
        <dbReference type="ARBA" id="ARBA00023235"/>
    </source>
</evidence>
<evidence type="ECO:0000256" key="7">
    <source>
        <dbReference type="PROSITE-ProRule" id="PRU10141"/>
    </source>
</evidence>
<keyword evidence="6" id="KW-0413">Isomerase</keyword>
<evidence type="ECO:0000256" key="8">
    <source>
        <dbReference type="SAM" id="MobiDB-lite"/>
    </source>
</evidence>
<dbReference type="GeneID" id="9617145"/>
<keyword evidence="5 7" id="KW-0067">ATP-binding</keyword>
<accession>D8U5I3</accession>
<evidence type="ECO:0000313" key="10">
    <source>
        <dbReference type="EMBL" id="EFJ44925.1"/>
    </source>
</evidence>
<dbReference type="InterPro" id="IPR017441">
    <property type="entry name" value="Protein_kinase_ATP_BS"/>
</dbReference>
<evidence type="ECO:0000313" key="11">
    <source>
        <dbReference type="Proteomes" id="UP000001058"/>
    </source>
</evidence>
<evidence type="ECO:0000256" key="1">
    <source>
        <dbReference type="ARBA" id="ARBA00008270"/>
    </source>
</evidence>
<dbReference type="InterPro" id="IPR008271">
    <property type="entry name" value="Ser/Thr_kinase_AS"/>
</dbReference>
<proteinExistence type="inferred from homology"/>
<feature type="binding site" evidence="7">
    <location>
        <position position="287"/>
    </location>
    <ligand>
        <name>ATP</name>
        <dbReference type="ChEBI" id="CHEBI:30616"/>
    </ligand>
</feature>
<dbReference type="EMBL" id="GL378360">
    <property type="protein sequence ID" value="EFJ44925.1"/>
    <property type="molecule type" value="Genomic_DNA"/>
</dbReference>
<dbReference type="CDD" id="cd00180">
    <property type="entry name" value="PKc"/>
    <property type="match status" value="1"/>
</dbReference>
<dbReference type="Gene3D" id="1.10.510.10">
    <property type="entry name" value="Transferase(Phosphotransferase) domain 1"/>
    <property type="match status" value="1"/>
</dbReference>
<sequence length="1034" mass="108946">MTCGVGGLLQLGEAPSAAEVLDVFSTASTFRLRWFTPTCEVPCCGHATLASAAVLMQARGNPHPAITFHTLSGELVVRYCGRGGLNYVLMVLEEGQGLGRRELEELQPDLGAMLSAAAAEEVHGVIVCVRTGPARGGAAQTEEGEEVCSRFFAPWMGINEDPVTGSAHAVLGPYWEPVLRPEGSEGAVEGAGQGGSGAMRMRQCSARGGEVMVEVLRKQGRVHVSGMATLVLEGTLRLEESWIACRLQRGNHPQELSAFHVESLLGGGGFSHVVLARDSAGKEWALKLIPAPGAKCLDEVDSTPLLLSEARIHLLLSSEPSVLPCVEAFKSCYVDERDTRITTYMAVLQMPVAACSVEEWLFSASPMPQPCQGPPQSQVDEMEVLSVWLQMVNAVHRCHAHGIVHKDIKLPNFLMDNRGKVQIMDFGLAHVEGVTPRAVAGTPWTMSPAGLRHGDDGRAGDWWALGVVLYQLLQGGAWPFKQCWWPWQKGSGERMEAAIRRAVLAGRITFPQGARVSEPIKALIRGLLQPDPNRRWQLRQVLACEVVRPELLSKLADRFPELAIDMQALMQLQRRARDVQALGSDGGNAAAAAVAGLGLASAGSVIAAAATSVVNRARGVSALVGEGGLHWPHWGPGSGRGEPGVADGGSYRPLLDGEDREESEPARRSGPWAPLSSALVPRRSSADAVAIHPGAPQRAAQQAGQQIVQHAAEGMRVADLLLLFPDEVPDAHPSSPGIPKVEQQPPPQASRSAAPPGLASVPSEPGAAGPLSTTSAGAATAADAAGAIRHANTASIYAHTGPSDVFASGRFVEAEGKRDGSGSQHPSPRLSRRSLTGPQLSPGSRRYDHTSLHDLFGVHSGSHPLQPLPLQHHRAMSGAGFGGPLSAAVATDVFTGNRSSWAAPRGAPLWHHQPGSDGRNSEGPESTAMPPPSSWVPPPPEAFAAGTASRLGDMSSRTRSSMASSAGAAGQPIGETGHTAGAGTPDVPGTAHQHVGFLAKARRLFSDCLQRPGVKYDAYDYDELEAMPASGKAS</sequence>
<dbReference type="Gene3D" id="3.10.310.10">
    <property type="entry name" value="Diaminopimelate Epimerase, Chain A, domain 1"/>
    <property type="match status" value="2"/>
</dbReference>
<keyword evidence="2" id="KW-0808">Transferase</keyword>